<keyword evidence="2" id="KW-0812">Transmembrane</keyword>
<accession>A0ABT9QST1</accession>
<keyword evidence="4" id="KW-1185">Reference proteome</keyword>
<feature type="compositionally biased region" description="Acidic residues" evidence="1">
    <location>
        <begin position="221"/>
        <end position="239"/>
    </location>
</feature>
<dbReference type="InterPro" id="IPR036278">
    <property type="entry name" value="Sialidase_sf"/>
</dbReference>
<protein>
    <recommendedName>
        <fullName evidence="5">Exo-alpha-sialidase</fullName>
    </recommendedName>
</protein>
<dbReference type="Proteomes" id="UP001225356">
    <property type="component" value="Unassembled WGS sequence"/>
</dbReference>
<feature type="compositionally biased region" description="Basic and acidic residues" evidence="1">
    <location>
        <begin position="169"/>
        <end position="180"/>
    </location>
</feature>
<evidence type="ECO:0000256" key="2">
    <source>
        <dbReference type="SAM" id="Phobius"/>
    </source>
</evidence>
<feature type="transmembrane region" description="Helical" evidence="2">
    <location>
        <begin position="352"/>
        <end position="376"/>
    </location>
</feature>
<gene>
    <name evidence="3" type="ORF">J2853_008305</name>
</gene>
<proteinExistence type="predicted"/>
<keyword evidence="2" id="KW-0472">Membrane</keyword>
<dbReference type="EMBL" id="JAUSQU010000001">
    <property type="protein sequence ID" value="MDP9849094.1"/>
    <property type="molecule type" value="Genomic_DNA"/>
</dbReference>
<feature type="compositionally biased region" description="Basic and acidic residues" evidence="1">
    <location>
        <begin position="23"/>
        <end position="32"/>
    </location>
</feature>
<comment type="caution">
    <text evidence="3">The sequence shown here is derived from an EMBL/GenBank/DDBJ whole genome shotgun (WGS) entry which is preliminary data.</text>
</comment>
<organism evidence="3 4">
    <name type="scientific">Streptosporangium lutulentum</name>
    <dbReference type="NCBI Taxonomy" id="1461250"/>
    <lineage>
        <taxon>Bacteria</taxon>
        <taxon>Bacillati</taxon>
        <taxon>Actinomycetota</taxon>
        <taxon>Actinomycetes</taxon>
        <taxon>Streptosporangiales</taxon>
        <taxon>Streptosporangiaceae</taxon>
        <taxon>Streptosporangium</taxon>
    </lineage>
</organism>
<feature type="compositionally biased region" description="Basic and acidic residues" evidence="1">
    <location>
        <begin position="1"/>
        <end position="10"/>
    </location>
</feature>
<evidence type="ECO:0000256" key="1">
    <source>
        <dbReference type="SAM" id="MobiDB-lite"/>
    </source>
</evidence>
<sequence length="1112" mass="115461">MASGPHDPRSQEWPADDDAVYDDATHEGESQEPHTSPPTIQHSPPGPSDDSTRGLPLSSPWMLPPFAAPTPDDSEPPQARPEGLGGERRRPHTQPYASASRPPSPQTPPDPHRSADEGSSEPEPRDPLGQGRPRLVDRPDLLVASGPPRERGTGRRADRPDLLVASGPPRERGRSERAEPPPDEPEDRIRLRPDITAVPEPAPEPAPRRAPRRAPAPEPEWTPDPEPEWTPDPEPEWTPDPEPAWTPEPGPAPRRTPDPEPEWTQEPGWTPEPERASGPSPERLAVPDQDDFEPVRRVGRPPGGRPARPDLLVAQGSPSRRGPNGGRHHRPSTAPSAVRRSSPVRRRRGRGLVMPFIMVLVVTVAVGGGLVLWGWVSSPFATGLRLVGDEVRSGDANFVPQAGLGGDGSNQVLNAVASVGSVMVAVGSDTTSPVPRPLFLFSPDAGTTWRLGKVTGPAGYETGPTTVGRVAGGDGRWLAAGNDTLGAERGLWTSADGYNWSAVDPGALGAFGAGDKIMDLARTSSGFVAVGTVMLADGTNGAVAWVSPDGREWTRVETSEIGMPDKVRGIKAVVAKGDAVVALADPAQGQSTSVILRSPDGGKSWLRTGAALSDVIPEPGALAVAADGFVLVPTQQRSDKGEVRVYCSAEGVDWAGCGTITGLARDGSGVKRLASSSAGVAAVAESGFEHYAVYTSEDGRDWNKSTDLGEVPGSLRALALSDTGTLVVGGDERAADVDNRVVLITAPKGGEARPVSLGGIEGLARAARETARVAAGDGTFVAVGAASGDAGIWTSTNGENWKAGGPAALLGGPLRQALGDVAHGRRGWLAAGSTMTDASSTEPLLVTSADGENWRRVPVLGPLAPAADHDFLAPHAVAAGPSGYVMAGEDRGPASVVPVLWFSSDLKRYSRAAKLPAGGTGVRLHDVSATSSGYVAVGGAGTAERETGVVWVSADGVNWTGRKPVLPPGATSAGLRHVVLYGGHIVAAGTALTDDGRRAFGAVSADNGSTWEFSWLPADRSSAVQDLAATAEGVVAVGWHGVPGAGDSVAWTSENGLNWQRHAPSQGSLDGDGAQWLGAVAVSGGQVVALGRSTTYSADHLTLWRSTLTSSR</sequence>
<feature type="compositionally biased region" description="Polar residues" evidence="1">
    <location>
        <begin position="33"/>
        <end position="42"/>
    </location>
</feature>
<feature type="region of interest" description="Disordered" evidence="1">
    <location>
        <begin position="1"/>
        <end position="345"/>
    </location>
</feature>
<dbReference type="SUPFAM" id="SSF50939">
    <property type="entry name" value="Sialidases"/>
    <property type="match status" value="4"/>
</dbReference>
<feature type="compositionally biased region" description="Basic and acidic residues" evidence="1">
    <location>
        <begin position="148"/>
        <end position="161"/>
    </location>
</feature>
<name>A0ABT9QST1_9ACTN</name>
<evidence type="ECO:0000313" key="3">
    <source>
        <dbReference type="EMBL" id="MDP9849094.1"/>
    </source>
</evidence>
<dbReference type="Gene3D" id="2.120.10.10">
    <property type="match status" value="1"/>
</dbReference>
<feature type="compositionally biased region" description="Pro residues" evidence="1">
    <location>
        <begin position="240"/>
        <end position="254"/>
    </location>
</feature>
<feature type="compositionally biased region" description="Basic and acidic residues" evidence="1">
    <location>
        <begin position="110"/>
        <end position="126"/>
    </location>
</feature>
<feature type="compositionally biased region" description="Low complexity" evidence="1">
    <location>
        <begin position="332"/>
        <end position="341"/>
    </location>
</feature>
<reference evidence="3 4" key="1">
    <citation type="submission" date="2023-07" db="EMBL/GenBank/DDBJ databases">
        <title>Sequencing the genomes of 1000 actinobacteria strains.</title>
        <authorList>
            <person name="Klenk H.-P."/>
        </authorList>
    </citation>
    <scope>NUCLEOTIDE SEQUENCE [LARGE SCALE GENOMIC DNA]</scope>
    <source>
        <strain evidence="3 4">DSM 46740</strain>
    </source>
</reference>
<keyword evidence="2" id="KW-1133">Transmembrane helix</keyword>
<evidence type="ECO:0008006" key="5">
    <source>
        <dbReference type="Google" id="ProtNLM"/>
    </source>
</evidence>
<evidence type="ECO:0000313" key="4">
    <source>
        <dbReference type="Proteomes" id="UP001225356"/>
    </source>
</evidence>
<dbReference type="RefSeq" id="WP_307566761.1">
    <property type="nucleotide sequence ID" value="NZ_JAUSQU010000001.1"/>
</dbReference>